<keyword evidence="2" id="KW-1185">Reference proteome</keyword>
<evidence type="ECO:0000313" key="2">
    <source>
        <dbReference type="Proteomes" id="UP000594150"/>
    </source>
</evidence>
<dbReference type="RefSeq" id="YP_010112097.1">
    <property type="nucleotide sequence ID" value="NC_055888.1"/>
</dbReference>
<protein>
    <submittedName>
        <fullName evidence="1">Uncharacterized protein</fullName>
    </submittedName>
</protein>
<dbReference type="Proteomes" id="UP000594150">
    <property type="component" value="Segment"/>
</dbReference>
<evidence type="ECO:0000313" key="1">
    <source>
        <dbReference type="EMBL" id="QOR56645.1"/>
    </source>
</evidence>
<sequence>MITFSQLSIGDPIYVLEIIGTFKKSTNYFAGNIVSVSKVYDEPLPPLLFPMPNQSRKRLVDIVISCGGEQKKLTVEEGKSLINDTQLGLTVATDKQHIVNMVKSSYNEYKAKKEAVARYDEEMTKCEAILKLLDYTEKEPEKEDPRILELQDLVKELKDLIKQASNMVPPLMKQMLPLNIQNAMNEAS</sequence>
<dbReference type="KEGG" id="vg:65130558"/>
<dbReference type="GeneID" id="65130558"/>
<dbReference type="EMBL" id="MT774395">
    <property type="protein sequence ID" value="QOR56645.1"/>
    <property type="molecule type" value="Genomic_DNA"/>
</dbReference>
<proteinExistence type="predicted"/>
<name>A0A7M1RQE0_9CAUD</name>
<reference evidence="1 2" key="1">
    <citation type="submission" date="2020-07" db="EMBL/GenBank/DDBJ databases">
        <title>Taxonomic proposal: Crassvirales, a new order of highly abundant and diverse bacterial viruses.</title>
        <authorList>
            <person name="Shkoporov A.N."/>
            <person name="Stockdale S.R."/>
            <person name="Guerin E."/>
            <person name="Ross R.P."/>
            <person name="Hill C."/>
        </authorList>
    </citation>
    <scope>NUCLEOTIDE SEQUENCE [LARGE SCALE GENOMIC DNA]</scope>
</reference>
<accession>A0A7M1RQE0</accession>
<organism evidence="1 2">
    <name type="scientific">uncultured phage cr52_1</name>
    <dbReference type="NCBI Taxonomy" id="2772079"/>
    <lineage>
        <taxon>Viruses</taxon>
        <taxon>Duplodnaviria</taxon>
        <taxon>Heunggongvirae</taxon>
        <taxon>Uroviricota</taxon>
        <taxon>Caudoviricetes</taxon>
        <taxon>Crassvirales</taxon>
        <taxon>Suoliviridae</taxon>
        <taxon>Loutivirinae</taxon>
        <taxon>Buchavirus</taxon>
        <taxon>Buchavirus copri</taxon>
    </lineage>
</organism>